<dbReference type="GO" id="GO:0016787">
    <property type="term" value="F:hydrolase activity"/>
    <property type="evidence" value="ECO:0007669"/>
    <property type="project" value="UniProtKB-UniRule"/>
</dbReference>
<dbReference type="EC" id="5.6.2.4" evidence="9"/>
<proteinExistence type="inferred from homology"/>
<evidence type="ECO:0000313" key="15">
    <source>
        <dbReference type="Proteomes" id="UP000441585"/>
    </source>
</evidence>
<protein>
    <recommendedName>
        <fullName evidence="9">DNA 3'-5' helicase</fullName>
        <ecNumber evidence="9">5.6.2.4</ecNumber>
    </recommendedName>
</protein>
<evidence type="ECO:0000256" key="8">
    <source>
        <dbReference type="ARBA" id="ARBA00034617"/>
    </source>
</evidence>
<feature type="domain" description="UvrD-like helicase ATP-binding" evidence="12">
    <location>
        <begin position="140"/>
        <end position="417"/>
    </location>
</feature>
<evidence type="ECO:0000259" key="12">
    <source>
        <dbReference type="PROSITE" id="PS51198"/>
    </source>
</evidence>
<evidence type="ECO:0000256" key="3">
    <source>
        <dbReference type="ARBA" id="ARBA00022801"/>
    </source>
</evidence>
<comment type="catalytic activity">
    <reaction evidence="8">
        <text>Couples ATP hydrolysis with the unwinding of duplex DNA by translocating in the 3'-5' direction.</text>
        <dbReference type="EC" id="5.6.2.4"/>
    </reaction>
</comment>
<evidence type="ECO:0000256" key="10">
    <source>
        <dbReference type="ARBA" id="ARBA00048988"/>
    </source>
</evidence>
<evidence type="ECO:0000256" key="5">
    <source>
        <dbReference type="ARBA" id="ARBA00022840"/>
    </source>
</evidence>
<evidence type="ECO:0000256" key="9">
    <source>
        <dbReference type="ARBA" id="ARBA00034808"/>
    </source>
</evidence>
<comment type="similarity">
    <text evidence="1">Belongs to the helicase family. UvrD subfamily.</text>
</comment>
<dbReference type="PANTHER" id="PTHR11070">
    <property type="entry name" value="UVRD / RECB / PCRA DNA HELICASE FAMILY MEMBER"/>
    <property type="match status" value="1"/>
</dbReference>
<name>A0A6I2M624_9BACI</name>
<dbReference type="GO" id="GO:0033202">
    <property type="term" value="C:DNA helicase complex"/>
    <property type="evidence" value="ECO:0007669"/>
    <property type="project" value="TreeGrafter"/>
</dbReference>
<evidence type="ECO:0000256" key="2">
    <source>
        <dbReference type="ARBA" id="ARBA00022741"/>
    </source>
</evidence>
<keyword evidence="2 11" id="KW-0547">Nucleotide-binding</keyword>
<dbReference type="InterPro" id="IPR014017">
    <property type="entry name" value="DNA_helicase_UvrD-like_C"/>
</dbReference>
<dbReference type="CDD" id="cd18807">
    <property type="entry name" value="SF1_C_UvrD"/>
    <property type="match status" value="1"/>
</dbReference>
<evidence type="ECO:0000256" key="4">
    <source>
        <dbReference type="ARBA" id="ARBA00022806"/>
    </source>
</evidence>
<dbReference type="Gene3D" id="3.40.50.300">
    <property type="entry name" value="P-loop containing nucleotide triphosphate hydrolases"/>
    <property type="match status" value="2"/>
</dbReference>
<gene>
    <name evidence="14" type="ORF">GJU41_02310</name>
</gene>
<keyword evidence="5 11" id="KW-0067">ATP-binding</keyword>
<keyword evidence="15" id="KW-1185">Reference proteome</keyword>
<dbReference type="GO" id="GO:0003677">
    <property type="term" value="F:DNA binding"/>
    <property type="evidence" value="ECO:0007669"/>
    <property type="project" value="UniProtKB-KW"/>
</dbReference>
<dbReference type="AlphaFoldDB" id="A0A6I2M624"/>
<keyword evidence="4 11" id="KW-0347">Helicase</keyword>
<dbReference type="GO" id="GO:0000725">
    <property type="term" value="P:recombinational repair"/>
    <property type="evidence" value="ECO:0007669"/>
    <property type="project" value="TreeGrafter"/>
</dbReference>
<dbReference type="GO" id="GO:0005829">
    <property type="term" value="C:cytosol"/>
    <property type="evidence" value="ECO:0007669"/>
    <property type="project" value="TreeGrafter"/>
</dbReference>
<dbReference type="EMBL" id="WKKF01000001">
    <property type="protein sequence ID" value="MRX52794.1"/>
    <property type="molecule type" value="Genomic_DNA"/>
</dbReference>
<evidence type="ECO:0000256" key="11">
    <source>
        <dbReference type="PROSITE-ProRule" id="PRU00560"/>
    </source>
</evidence>
<feature type="binding site" evidence="11">
    <location>
        <begin position="161"/>
        <end position="168"/>
    </location>
    <ligand>
        <name>ATP</name>
        <dbReference type="ChEBI" id="CHEBI:30616"/>
    </ligand>
</feature>
<dbReference type="Gene3D" id="1.10.10.160">
    <property type="match status" value="1"/>
</dbReference>
<dbReference type="SUPFAM" id="SSF52540">
    <property type="entry name" value="P-loop containing nucleoside triphosphate hydrolases"/>
    <property type="match status" value="1"/>
</dbReference>
<dbReference type="PROSITE" id="PS51217">
    <property type="entry name" value="UVRD_HELICASE_CTER"/>
    <property type="match status" value="1"/>
</dbReference>
<dbReference type="Pfam" id="PF13361">
    <property type="entry name" value="UvrD_C"/>
    <property type="match status" value="1"/>
</dbReference>
<accession>A0A6I2M624</accession>
<evidence type="ECO:0000256" key="7">
    <source>
        <dbReference type="ARBA" id="ARBA00023235"/>
    </source>
</evidence>
<dbReference type="PROSITE" id="PS51198">
    <property type="entry name" value="UVRD_HELICASE_ATP_BIND"/>
    <property type="match status" value="1"/>
</dbReference>
<keyword evidence="6" id="KW-0238">DNA-binding</keyword>
<dbReference type="Proteomes" id="UP000441585">
    <property type="component" value="Unassembled WGS sequence"/>
</dbReference>
<feature type="domain" description="UvrD-like helicase C-terminal" evidence="13">
    <location>
        <begin position="418"/>
        <end position="683"/>
    </location>
</feature>
<organism evidence="14 15">
    <name type="scientific">Metabacillus idriensis</name>
    <dbReference type="NCBI Taxonomy" id="324768"/>
    <lineage>
        <taxon>Bacteria</taxon>
        <taxon>Bacillati</taxon>
        <taxon>Bacillota</taxon>
        <taxon>Bacilli</taxon>
        <taxon>Bacillales</taxon>
        <taxon>Bacillaceae</taxon>
        <taxon>Metabacillus</taxon>
    </lineage>
</organism>
<dbReference type="Pfam" id="PF00580">
    <property type="entry name" value="UvrD-helicase"/>
    <property type="match status" value="1"/>
</dbReference>
<sequence>MGGLSLICGKFKNEFIQLPYLARERFQQIYEASLHGKVTCACCNHPLKLYLGIKQKPYFYHADHAVHEQCEQYSETIQQAAASKEIVYKETNGFRMPSQRAIGEDQPKKESAWKPYQLAKLGAAPLLVKEKTAAKSILEVKLDDTQLEAVTTIDGPLLVLAGAGSGKTRVLTTRALYMMEEQQINPGSIMLVTFTSKAAQEMKHRLNEYSTSQASGRLVCGTFHSIFYKILLHSDQERWNGQHLIKWDWQKEQYIKSAGRELGLDEKEFPYDQALQQISFWKNTFLSKRDIKPETEWEEQALFLYEKYEEMKSAQNQFDFDDMLIKCYELLLENPDLLAQYQKRFRYFLVDEFQDINPVQYELLKMLSSQTNQLCVVGDDDQSIYAFRGSDPSFILNFKSDFPDAKIVTLAENYRSSHEIVSSANSVISKNKQRHQKAMNAQYQNEAPPLFFFPHDEEEEATLVVNDMKEKLENGAKPGEFAVLYRTHTAGRAIFERLAQSSIPFTIEQEGLSFYERRMVKGLLAYLRLGMNPDDSAAIVHVMSALFIKQSALNDLKAFSITHDCTFVEALTKLESLQPFQKAKIKRIVPMFAKLKTLKPAAAIDMIEKDMGFSDFLKKRGNEGNAIEKGSDDLKDLRVLANKFDTVAELLEHVEHMTAKSKEWKQKRDPRAVQLMTVHRAKGLEYEHVYILGAVDGGLPHDFALDSFRKGDEKPIEEERRLMYVAMTRAKSSLSVSVPQFRRGRKAIPSRFIRGLMV</sequence>
<evidence type="ECO:0000256" key="1">
    <source>
        <dbReference type="ARBA" id="ARBA00009922"/>
    </source>
</evidence>
<dbReference type="Gene3D" id="1.10.486.10">
    <property type="entry name" value="PCRA, domain 4"/>
    <property type="match status" value="1"/>
</dbReference>
<comment type="caution">
    <text evidence="14">The sequence shown here is derived from an EMBL/GenBank/DDBJ whole genome shotgun (WGS) entry which is preliminary data.</text>
</comment>
<comment type="catalytic activity">
    <reaction evidence="10">
        <text>ATP + H2O = ADP + phosphate + H(+)</text>
        <dbReference type="Rhea" id="RHEA:13065"/>
        <dbReference type="ChEBI" id="CHEBI:15377"/>
        <dbReference type="ChEBI" id="CHEBI:15378"/>
        <dbReference type="ChEBI" id="CHEBI:30616"/>
        <dbReference type="ChEBI" id="CHEBI:43474"/>
        <dbReference type="ChEBI" id="CHEBI:456216"/>
        <dbReference type="EC" id="5.6.2.4"/>
    </reaction>
</comment>
<keyword evidence="3 11" id="KW-0378">Hydrolase</keyword>
<dbReference type="GO" id="GO:0005524">
    <property type="term" value="F:ATP binding"/>
    <property type="evidence" value="ECO:0007669"/>
    <property type="project" value="UniProtKB-UniRule"/>
</dbReference>
<dbReference type="GO" id="GO:0043138">
    <property type="term" value="F:3'-5' DNA helicase activity"/>
    <property type="evidence" value="ECO:0007669"/>
    <property type="project" value="UniProtKB-EC"/>
</dbReference>
<evidence type="ECO:0000256" key="6">
    <source>
        <dbReference type="ARBA" id="ARBA00023125"/>
    </source>
</evidence>
<dbReference type="InterPro" id="IPR027417">
    <property type="entry name" value="P-loop_NTPase"/>
</dbReference>
<dbReference type="InterPro" id="IPR000212">
    <property type="entry name" value="DNA_helicase_UvrD/REP"/>
</dbReference>
<dbReference type="PANTHER" id="PTHR11070:SF2">
    <property type="entry name" value="ATP-DEPENDENT DNA HELICASE SRS2"/>
    <property type="match status" value="1"/>
</dbReference>
<dbReference type="CDD" id="cd17932">
    <property type="entry name" value="DEXQc_UvrD"/>
    <property type="match status" value="1"/>
</dbReference>
<evidence type="ECO:0000259" key="13">
    <source>
        <dbReference type="PROSITE" id="PS51217"/>
    </source>
</evidence>
<dbReference type="InterPro" id="IPR013986">
    <property type="entry name" value="DExx_box_DNA_helicase_dom_sf"/>
</dbReference>
<dbReference type="InterPro" id="IPR014016">
    <property type="entry name" value="UvrD-like_ATP-bd"/>
</dbReference>
<evidence type="ECO:0000313" key="14">
    <source>
        <dbReference type="EMBL" id="MRX52794.1"/>
    </source>
</evidence>
<reference evidence="14 15" key="1">
    <citation type="submission" date="2019-11" db="EMBL/GenBank/DDBJ databases">
        <title>Bacillus idriensis genome.</title>
        <authorList>
            <person name="Konopka E.N."/>
            <person name="Newman J.D."/>
        </authorList>
    </citation>
    <scope>NUCLEOTIDE SEQUENCE [LARGE SCALE GENOMIC DNA]</scope>
    <source>
        <strain evidence="14 15">DSM 19097</strain>
    </source>
</reference>
<keyword evidence="7" id="KW-0413">Isomerase</keyword>